<dbReference type="AlphaFoldDB" id="A0A6J3F2T5"/>
<dbReference type="CTD" id="414149"/>
<reference evidence="2" key="1">
    <citation type="submission" date="2025-08" db="UniProtKB">
        <authorList>
            <consortium name="RefSeq"/>
        </authorList>
    </citation>
    <scope>IDENTIFICATION</scope>
    <source>
        <tissue evidence="2">Blood</tissue>
    </source>
</reference>
<proteinExistence type="predicted"/>
<accession>A0A6J3F2T5</accession>
<gene>
    <name evidence="2" type="primary">ACBD7</name>
</gene>
<dbReference type="GeneID" id="116527157"/>
<protein>
    <submittedName>
        <fullName evidence="2">Acyl-CoA-binding domain-containing protein 7 isoform X1</fullName>
    </submittedName>
</protein>
<dbReference type="RefSeq" id="XP_032099882.1">
    <property type="nucleotide sequence ID" value="XM_032243991.1"/>
</dbReference>
<sequence>MGFTSKQQLETLVLDVTSGSRMALGHPVQLKETHLTVVEWNEILKFKDVLFGREGQQALYHQLQKNNFSQTLKPLHTGRNIPARASLQSPSSLSLRTHCKCHWGHKALSRDCPQKEVILFSSKSLCFFLLRHTYFDLYKVLLFLLLILDSKMMRLIKAIIH</sequence>
<dbReference type="Proteomes" id="UP000504640">
    <property type="component" value="Unplaced"/>
</dbReference>
<evidence type="ECO:0000313" key="2">
    <source>
        <dbReference type="RefSeq" id="XP_032099882.1"/>
    </source>
</evidence>
<name>A0A6J3F2T5_SAPAP</name>
<keyword evidence="1" id="KW-1185">Reference proteome</keyword>
<evidence type="ECO:0000313" key="1">
    <source>
        <dbReference type="Proteomes" id="UP000504640"/>
    </source>
</evidence>
<organism evidence="1 2">
    <name type="scientific">Sapajus apella</name>
    <name type="common">Brown-capped capuchin</name>
    <name type="synonym">Cebus apella</name>
    <dbReference type="NCBI Taxonomy" id="9515"/>
    <lineage>
        <taxon>Eukaryota</taxon>
        <taxon>Metazoa</taxon>
        <taxon>Chordata</taxon>
        <taxon>Craniata</taxon>
        <taxon>Vertebrata</taxon>
        <taxon>Euteleostomi</taxon>
        <taxon>Mammalia</taxon>
        <taxon>Eutheria</taxon>
        <taxon>Euarchontoglires</taxon>
        <taxon>Primates</taxon>
        <taxon>Haplorrhini</taxon>
        <taxon>Platyrrhini</taxon>
        <taxon>Cebidae</taxon>
        <taxon>Cebinae</taxon>
        <taxon>Sapajus</taxon>
    </lineage>
</organism>